<evidence type="ECO:0000256" key="3">
    <source>
        <dbReference type="ARBA" id="ARBA00022692"/>
    </source>
</evidence>
<dbReference type="Proteomes" id="UP000051679">
    <property type="component" value="Unassembled WGS sequence"/>
</dbReference>
<name>A0A0R1ZMZ5_9LACO</name>
<comment type="subcellular location">
    <subcellularLocation>
        <location evidence="1">Membrane</location>
        <topology evidence="1">Multi-pass membrane protein</topology>
    </subcellularLocation>
</comment>
<feature type="transmembrane region" description="Helical" evidence="6">
    <location>
        <begin position="234"/>
        <end position="259"/>
    </location>
</feature>
<keyword evidence="5 6" id="KW-0472">Membrane</keyword>
<dbReference type="PANTHER" id="PTHR21716">
    <property type="entry name" value="TRANSMEMBRANE PROTEIN"/>
    <property type="match status" value="1"/>
</dbReference>
<keyword evidence="8" id="KW-1185">Reference proteome</keyword>
<feature type="transmembrane region" description="Helical" evidence="6">
    <location>
        <begin position="265"/>
        <end position="284"/>
    </location>
</feature>
<dbReference type="PATRIC" id="fig|1291052.5.peg.986"/>
<evidence type="ECO:0000256" key="4">
    <source>
        <dbReference type="ARBA" id="ARBA00022989"/>
    </source>
</evidence>
<evidence type="ECO:0000256" key="6">
    <source>
        <dbReference type="SAM" id="Phobius"/>
    </source>
</evidence>
<feature type="transmembrane region" description="Helical" evidence="6">
    <location>
        <begin position="196"/>
        <end position="222"/>
    </location>
</feature>
<dbReference type="EMBL" id="AYYO01000011">
    <property type="protein sequence ID" value="KRM55919.1"/>
    <property type="molecule type" value="Genomic_DNA"/>
</dbReference>
<dbReference type="STRING" id="1291052.FC18_GL000972"/>
<evidence type="ECO:0000256" key="2">
    <source>
        <dbReference type="ARBA" id="ARBA00009773"/>
    </source>
</evidence>
<comment type="similarity">
    <text evidence="2">Belongs to the autoinducer-2 exporter (AI-2E) (TC 2.A.86) family.</text>
</comment>
<proteinExistence type="inferred from homology"/>
<organism evidence="7 8">
    <name type="scientific">Lacticaseibacillus sharpeae JCM 1186 = DSM 20505</name>
    <dbReference type="NCBI Taxonomy" id="1291052"/>
    <lineage>
        <taxon>Bacteria</taxon>
        <taxon>Bacillati</taxon>
        <taxon>Bacillota</taxon>
        <taxon>Bacilli</taxon>
        <taxon>Lactobacillales</taxon>
        <taxon>Lactobacillaceae</taxon>
        <taxon>Lacticaseibacillus</taxon>
    </lineage>
</organism>
<comment type="caution">
    <text evidence="7">The sequence shown here is derived from an EMBL/GenBank/DDBJ whole genome shotgun (WGS) entry which is preliminary data.</text>
</comment>
<evidence type="ECO:0000313" key="7">
    <source>
        <dbReference type="EMBL" id="KRM55919.1"/>
    </source>
</evidence>
<dbReference type="Pfam" id="PF01594">
    <property type="entry name" value="AI-2E_transport"/>
    <property type="match status" value="1"/>
</dbReference>
<dbReference type="RefSeq" id="WP_054677867.1">
    <property type="nucleotide sequence ID" value="NZ_AYYO01000011.1"/>
</dbReference>
<feature type="transmembrane region" description="Helical" evidence="6">
    <location>
        <begin position="136"/>
        <end position="162"/>
    </location>
</feature>
<keyword evidence="3 6" id="KW-0812">Transmembrane</keyword>
<feature type="transmembrane region" description="Helical" evidence="6">
    <location>
        <begin position="20"/>
        <end position="47"/>
    </location>
</feature>
<evidence type="ECO:0000256" key="5">
    <source>
        <dbReference type="ARBA" id="ARBA00023136"/>
    </source>
</evidence>
<dbReference type="GO" id="GO:0055085">
    <property type="term" value="P:transmembrane transport"/>
    <property type="evidence" value="ECO:0007669"/>
    <property type="project" value="TreeGrafter"/>
</dbReference>
<dbReference type="OrthoDB" id="9772136at2"/>
<evidence type="ECO:0000256" key="1">
    <source>
        <dbReference type="ARBA" id="ARBA00004141"/>
    </source>
</evidence>
<reference evidence="7 8" key="1">
    <citation type="journal article" date="2015" name="Genome Announc.">
        <title>Expanding the biotechnology potential of lactobacilli through comparative genomics of 213 strains and associated genera.</title>
        <authorList>
            <person name="Sun Z."/>
            <person name="Harris H.M."/>
            <person name="McCann A."/>
            <person name="Guo C."/>
            <person name="Argimon S."/>
            <person name="Zhang W."/>
            <person name="Yang X."/>
            <person name="Jeffery I.B."/>
            <person name="Cooney J.C."/>
            <person name="Kagawa T.F."/>
            <person name="Liu W."/>
            <person name="Song Y."/>
            <person name="Salvetti E."/>
            <person name="Wrobel A."/>
            <person name="Rasinkangas P."/>
            <person name="Parkhill J."/>
            <person name="Rea M.C."/>
            <person name="O'Sullivan O."/>
            <person name="Ritari J."/>
            <person name="Douillard F.P."/>
            <person name="Paul Ross R."/>
            <person name="Yang R."/>
            <person name="Briner A.E."/>
            <person name="Felis G.E."/>
            <person name="de Vos W.M."/>
            <person name="Barrangou R."/>
            <person name="Klaenhammer T.R."/>
            <person name="Caufield P.W."/>
            <person name="Cui Y."/>
            <person name="Zhang H."/>
            <person name="O'Toole P.W."/>
        </authorList>
    </citation>
    <scope>NUCLEOTIDE SEQUENCE [LARGE SCALE GENOMIC DNA]</scope>
    <source>
        <strain evidence="7 8">DSM 20505</strain>
    </source>
</reference>
<gene>
    <name evidence="7" type="ORF">FC18_GL000972</name>
</gene>
<dbReference type="AlphaFoldDB" id="A0A0R1ZMZ5"/>
<accession>A0A0R1ZMZ5</accession>
<feature type="transmembrane region" description="Helical" evidence="6">
    <location>
        <begin position="59"/>
        <end position="80"/>
    </location>
</feature>
<keyword evidence="4 6" id="KW-1133">Transmembrane helix</keyword>
<dbReference type="PANTHER" id="PTHR21716:SF62">
    <property type="entry name" value="TRANSPORT PROTEIN YDBI-RELATED"/>
    <property type="match status" value="1"/>
</dbReference>
<dbReference type="InterPro" id="IPR002549">
    <property type="entry name" value="AI-2E-like"/>
</dbReference>
<feature type="transmembrane region" description="Helical" evidence="6">
    <location>
        <begin position="296"/>
        <end position="322"/>
    </location>
</feature>
<dbReference type="GO" id="GO:0016020">
    <property type="term" value="C:membrane"/>
    <property type="evidence" value="ECO:0007669"/>
    <property type="project" value="UniProtKB-SubCell"/>
</dbReference>
<protein>
    <submittedName>
        <fullName evidence="7">Permease</fullName>
    </submittedName>
</protein>
<evidence type="ECO:0000313" key="8">
    <source>
        <dbReference type="Proteomes" id="UP000051679"/>
    </source>
</evidence>
<sequence>MSLYDRIISNVRPRRFMVLGILALVLWLARSMMSTILFTFIFTFLIIRLVRWIQKLIPIRPTAVVVPLYILIIAGLYSVVTQYVPEIAKQSITLFNTVADFYNSSAFDHNEAMQWALQQLNDLNLNEQLKLGVATIVQYVTSVGGMVVNVLLALILSFFYTIELDSMNRFGHNFLNSAFGWFFQDIKYFADKFINTFGIVIEAQILIAAVNTVITVITLIFMKMPNIPSLGVMVFLLSLVPVAGAIISVVPLSVISYTVGGWQDVVTIIIMIIIIHMLEAYVLNPKFMSSRTKLPIFFTFVVLLVAEHMWGTWGLIVGLPVFTFLLDILDVKKIPAPTIKRRVHKQDV</sequence>